<reference evidence="2" key="1">
    <citation type="submission" date="2022-11" db="UniProtKB">
        <authorList>
            <consortium name="WormBaseParasite"/>
        </authorList>
    </citation>
    <scope>IDENTIFICATION</scope>
</reference>
<keyword evidence="1" id="KW-1185">Reference proteome</keyword>
<proteinExistence type="predicted"/>
<dbReference type="WBParaSite" id="nRc.2.0.1.t44362-RA">
    <property type="protein sequence ID" value="nRc.2.0.1.t44362-RA"/>
    <property type="gene ID" value="nRc.2.0.1.g44362"/>
</dbReference>
<sequence length="74" mass="8569">MGSIGCNPTPDDTRLSNENKKEHFPCWDREISVLSLLIHPTIPDRSTAKKLDERRMQRDIFLFQAVASFLTEHN</sequence>
<evidence type="ECO:0000313" key="2">
    <source>
        <dbReference type="WBParaSite" id="nRc.2.0.1.t44362-RA"/>
    </source>
</evidence>
<organism evidence="1 2">
    <name type="scientific">Romanomermis culicivorax</name>
    <name type="common">Nematode worm</name>
    <dbReference type="NCBI Taxonomy" id="13658"/>
    <lineage>
        <taxon>Eukaryota</taxon>
        <taxon>Metazoa</taxon>
        <taxon>Ecdysozoa</taxon>
        <taxon>Nematoda</taxon>
        <taxon>Enoplea</taxon>
        <taxon>Dorylaimia</taxon>
        <taxon>Mermithida</taxon>
        <taxon>Mermithoidea</taxon>
        <taxon>Mermithidae</taxon>
        <taxon>Romanomermis</taxon>
    </lineage>
</organism>
<name>A0A915KZV6_ROMCU</name>
<dbReference type="AlphaFoldDB" id="A0A915KZV6"/>
<accession>A0A915KZV6</accession>
<protein>
    <submittedName>
        <fullName evidence="2">Uncharacterized protein</fullName>
    </submittedName>
</protein>
<evidence type="ECO:0000313" key="1">
    <source>
        <dbReference type="Proteomes" id="UP000887565"/>
    </source>
</evidence>
<dbReference type="Proteomes" id="UP000887565">
    <property type="component" value="Unplaced"/>
</dbReference>